<name>A0ABW5IFN8_9PSEU</name>
<sequence length="133" mass="14754">MADSQQSRLPPARRYGGESIETMAIAPLLGDGYAYDEKTLRELEEIYKNLAEKYHFDQLYARVVEQTQPPAGDFSSTDNATVFQRSGLALQASLRQCEQYCRDQVAKYHKALGKYTAAEDAHSAELGKSGGSL</sequence>
<dbReference type="EMBL" id="JBHUKQ010000040">
    <property type="protein sequence ID" value="MFD2488058.1"/>
    <property type="molecule type" value="Genomic_DNA"/>
</dbReference>
<proteinExistence type="predicted"/>
<keyword evidence="3" id="KW-1185">Reference proteome</keyword>
<dbReference type="RefSeq" id="WP_344278130.1">
    <property type="nucleotide sequence ID" value="NZ_BAAAHV010000014.1"/>
</dbReference>
<feature type="domain" description="PE" evidence="1">
    <location>
        <begin position="60"/>
        <end position="121"/>
    </location>
</feature>
<accession>A0ABW5IFN8</accession>
<organism evidence="2 3">
    <name type="scientific">Amycolatopsis albidoflavus</name>
    <dbReference type="NCBI Taxonomy" id="102226"/>
    <lineage>
        <taxon>Bacteria</taxon>
        <taxon>Bacillati</taxon>
        <taxon>Actinomycetota</taxon>
        <taxon>Actinomycetes</taxon>
        <taxon>Pseudonocardiales</taxon>
        <taxon>Pseudonocardiaceae</taxon>
        <taxon>Amycolatopsis</taxon>
    </lineage>
</organism>
<reference evidence="3" key="1">
    <citation type="journal article" date="2019" name="Int. J. Syst. Evol. Microbiol.">
        <title>The Global Catalogue of Microorganisms (GCM) 10K type strain sequencing project: providing services to taxonomists for standard genome sequencing and annotation.</title>
        <authorList>
            <consortium name="The Broad Institute Genomics Platform"/>
            <consortium name="The Broad Institute Genome Sequencing Center for Infectious Disease"/>
            <person name="Wu L."/>
            <person name="Ma J."/>
        </authorList>
    </citation>
    <scope>NUCLEOTIDE SEQUENCE [LARGE SCALE GENOMIC DNA]</scope>
    <source>
        <strain evidence="3">CGMCC 4.7638</strain>
    </source>
</reference>
<gene>
    <name evidence="2" type="ORF">ACFSUT_47815</name>
</gene>
<dbReference type="Pfam" id="PF00934">
    <property type="entry name" value="PE"/>
    <property type="match status" value="1"/>
</dbReference>
<evidence type="ECO:0000313" key="3">
    <source>
        <dbReference type="Proteomes" id="UP001597542"/>
    </source>
</evidence>
<evidence type="ECO:0000313" key="2">
    <source>
        <dbReference type="EMBL" id="MFD2488058.1"/>
    </source>
</evidence>
<evidence type="ECO:0000259" key="1">
    <source>
        <dbReference type="Pfam" id="PF00934"/>
    </source>
</evidence>
<dbReference type="InterPro" id="IPR000084">
    <property type="entry name" value="PE-PGRS_N"/>
</dbReference>
<dbReference type="Proteomes" id="UP001597542">
    <property type="component" value="Unassembled WGS sequence"/>
</dbReference>
<comment type="caution">
    <text evidence="2">The sequence shown here is derived from an EMBL/GenBank/DDBJ whole genome shotgun (WGS) entry which is preliminary data.</text>
</comment>
<protein>
    <submittedName>
        <fullName evidence="2">PE domain-containing protein</fullName>
    </submittedName>
</protein>